<evidence type="ECO:0000259" key="1">
    <source>
        <dbReference type="SMART" id="SM00954"/>
    </source>
</evidence>
<dbReference type="Pfam" id="PF04607">
    <property type="entry name" value="RelA_SpoT"/>
    <property type="match status" value="1"/>
</dbReference>
<dbReference type="EMBL" id="MSPX01000010">
    <property type="protein sequence ID" value="OQP86052.1"/>
    <property type="molecule type" value="Genomic_DNA"/>
</dbReference>
<dbReference type="Proteomes" id="UP000192652">
    <property type="component" value="Unassembled WGS sequence"/>
</dbReference>
<dbReference type="PANTHER" id="PTHR41773">
    <property type="entry name" value="GTP PYROPHOSPHATASE-RELATED"/>
    <property type="match status" value="1"/>
</dbReference>
<feature type="domain" description="RelA/SpoT" evidence="1">
    <location>
        <begin position="45"/>
        <end position="180"/>
    </location>
</feature>
<dbReference type="CDD" id="cd05399">
    <property type="entry name" value="NT_Rel-Spo_like"/>
    <property type="match status" value="1"/>
</dbReference>
<dbReference type="PANTHER" id="PTHR41773:SF1">
    <property type="entry name" value="RELA_SPOT DOMAIN-CONTAINING PROTEIN"/>
    <property type="match status" value="1"/>
</dbReference>
<dbReference type="SMART" id="SM00954">
    <property type="entry name" value="RelA_SpoT"/>
    <property type="match status" value="1"/>
</dbReference>
<reference evidence="2 3" key="1">
    <citation type="journal article" date="2017" name="Antonie Van Leeuwenhoek">
        <title>Rhizobium rhizosphaerae sp. nov., a novel species isolated from rice rhizosphere.</title>
        <authorList>
            <person name="Zhao J.J."/>
            <person name="Zhang J."/>
            <person name="Zhang R.J."/>
            <person name="Zhang C.W."/>
            <person name="Yin H.Q."/>
            <person name="Zhang X.X."/>
        </authorList>
    </citation>
    <scope>NUCLEOTIDE SEQUENCE [LARGE SCALE GENOMIC DNA]</scope>
    <source>
        <strain evidence="2 3">RD15</strain>
    </source>
</reference>
<dbReference type="InterPro" id="IPR007685">
    <property type="entry name" value="RelA_SpoT"/>
</dbReference>
<dbReference type="SUPFAM" id="SSF81301">
    <property type="entry name" value="Nucleotidyltransferase"/>
    <property type="match status" value="1"/>
</dbReference>
<keyword evidence="3" id="KW-1185">Reference proteome</keyword>
<sequence>MSKVVSDFISAYAREYDYYQSAAFLCSRRCEQLLATQGVRAIVSHRAKRPNKLQAKLQQRNKEKNYQNNDEIRTDIPDLAGVRIALYFPADRDKVKAILGENFDVLKVKNFPEKMKVRKDSKRFDGYHADHYRVLMPETALEDGEKSYAAAAIEIQVGSVLMHSWAEVEHDLVYKPESGMPSEEEHAILDELNGMVIAGEIALERLQKAVERRLSGAHDAKFDNHYELAAFLHKWMRGSVPDGREPAVGRVDILYELLRKADLNSSDRLRPLLPDAAAAANGPALSDQIADVVLGMHPELYSYYGPLQSTLTAPEVYPQPSLQAPSRADKVGDFLSAWITLERTFRILGADLLPNKRGYIDPLVGARSLDLSAPALDTISGVRRLRNNLVHGIEIPSRKVLLEATDALNAVFQELENHADERVRAALTEARDPSTRP</sequence>
<evidence type="ECO:0000313" key="2">
    <source>
        <dbReference type="EMBL" id="OQP86052.1"/>
    </source>
</evidence>
<organism evidence="2 3">
    <name type="scientific">Xaviernesmea rhizosphaerae</name>
    <dbReference type="NCBI Taxonomy" id="1672749"/>
    <lineage>
        <taxon>Bacteria</taxon>
        <taxon>Pseudomonadati</taxon>
        <taxon>Pseudomonadota</taxon>
        <taxon>Alphaproteobacteria</taxon>
        <taxon>Hyphomicrobiales</taxon>
        <taxon>Rhizobiaceae</taxon>
        <taxon>Rhizobium/Agrobacterium group</taxon>
        <taxon>Xaviernesmea</taxon>
    </lineage>
</organism>
<accession>A0ABX3PCE7</accession>
<protein>
    <recommendedName>
        <fullName evidence="1">RelA/SpoT domain-containing protein</fullName>
    </recommendedName>
</protein>
<dbReference type="RefSeq" id="WP_081176527.1">
    <property type="nucleotide sequence ID" value="NZ_MSPX01000010.1"/>
</dbReference>
<comment type="caution">
    <text evidence="2">The sequence shown here is derived from an EMBL/GenBank/DDBJ whole genome shotgun (WGS) entry which is preliminary data.</text>
</comment>
<gene>
    <name evidence="2" type="ORF">BTR14_13305</name>
</gene>
<dbReference type="InterPro" id="IPR043519">
    <property type="entry name" value="NT_sf"/>
</dbReference>
<proteinExistence type="predicted"/>
<dbReference type="Gene3D" id="3.30.460.10">
    <property type="entry name" value="Beta Polymerase, domain 2"/>
    <property type="match status" value="1"/>
</dbReference>
<evidence type="ECO:0000313" key="3">
    <source>
        <dbReference type="Proteomes" id="UP000192652"/>
    </source>
</evidence>
<name>A0ABX3PCE7_9HYPH</name>